<dbReference type="Gene3D" id="1.25.40.10">
    <property type="entry name" value="Tetratricopeptide repeat domain"/>
    <property type="match status" value="1"/>
</dbReference>
<dbReference type="SUPFAM" id="SSF55874">
    <property type="entry name" value="ATPase domain of HSP90 chaperone/DNA topoisomerase II/histidine kinase"/>
    <property type="match status" value="1"/>
</dbReference>
<evidence type="ECO:0000256" key="1">
    <source>
        <dbReference type="ARBA" id="ARBA00000085"/>
    </source>
</evidence>
<dbReference type="Proteomes" id="UP000431264">
    <property type="component" value="Unassembled WGS sequence"/>
</dbReference>
<dbReference type="AlphaFoldDB" id="A0A6I4III3"/>
<evidence type="ECO:0000256" key="4">
    <source>
        <dbReference type="ARBA" id="ARBA00022679"/>
    </source>
</evidence>
<dbReference type="InterPro" id="IPR036890">
    <property type="entry name" value="HATPase_C_sf"/>
</dbReference>
<evidence type="ECO:0000256" key="8">
    <source>
        <dbReference type="PROSITE-ProRule" id="PRU00339"/>
    </source>
</evidence>
<dbReference type="Gene3D" id="3.30.450.20">
    <property type="entry name" value="PAS domain"/>
    <property type="match status" value="1"/>
</dbReference>
<keyword evidence="4" id="KW-0808">Transferase</keyword>
<evidence type="ECO:0000313" key="13">
    <source>
        <dbReference type="EMBL" id="MVO09505.1"/>
    </source>
</evidence>
<feature type="transmembrane region" description="Helical" evidence="10">
    <location>
        <begin position="392"/>
        <end position="412"/>
    </location>
</feature>
<accession>A0A6I4III3</accession>
<dbReference type="EC" id="2.7.13.3" evidence="2"/>
<organism evidence="13 14">
    <name type="scientific">Flavobacterium profundi</name>
    <dbReference type="NCBI Taxonomy" id="1774945"/>
    <lineage>
        <taxon>Bacteria</taxon>
        <taxon>Pseudomonadati</taxon>
        <taxon>Bacteroidota</taxon>
        <taxon>Flavobacteriia</taxon>
        <taxon>Flavobacteriales</taxon>
        <taxon>Flavobacteriaceae</taxon>
        <taxon>Flavobacterium</taxon>
    </lineage>
</organism>
<keyword evidence="14" id="KW-1185">Reference proteome</keyword>
<dbReference type="GO" id="GO:0004673">
    <property type="term" value="F:protein histidine kinase activity"/>
    <property type="evidence" value="ECO:0007669"/>
    <property type="project" value="UniProtKB-EC"/>
</dbReference>
<dbReference type="SUPFAM" id="SSF48452">
    <property type="entry name" value="TPR-like"/>
    <property type="match status" value="1"/>
</dbReference>
<proteinExistence type="predicted"/>
<evidence type="ECO:0000313" key="14">
    <source>
        <dbReference type="Proteomes" id="UP000431264"/>
    </source>
</evidence>
<keyword evidence="7" id="KW-0067">ATP-binding</keyword>
<dbReference type="InterPro" id="IPR011495">
    <property type="entry name" value="Sig_transdc_His_kin_sub2_dim/P"/>
</dbReference>
<keyword evidence="10" id="KW-0472">Membrane</keyword>
<evidence type="ECO:0000256" key="9">
    <source>
        <dbReference type="SAM" id="Coils"/>
    </source>
</evidence>
<feature type="domain" description="Signal transduction histidine kinase subgroup 2 dimerisation and phosphoacceptor" evidence="12">
    <location>
        <begin position="449"/>
        <end position="523"/>
    </location>
</feature>
<comment type="caution">
    <text evidence="13">The sequence shown here is derived from an EMBL/GenBank/DDBJ whole genome shotgun (WGS) entry which is preliminary data.</text>
</comment>
<evidence type="ECO:0000256" key="11">
    <source>
        <dbReference type="SAM" id="SignalP"/>
    </source>
</evidence>
<reference evidence="14" key="1">
    <citation type="submission" date="2019-05" db="EMBL/GenBank/DDBJ databases">
        <title>Flavobacterium profundi sp. nov., isolated from a deep-sea seamount.</title>
        <authorList>
            <person name="Zhang D.-C."/>
        </authorList>
    </citation>
    <scope>NUCLEOTIDE SEQUENCE [LARGE SCALE GENOMIC DNA]</scope>
    <source>
        <strain evidence="14">TP390</strain>
    </source>
</reference>
<protein>
    <recommendedName>
        <fullName evidence="2">histidine kinase</fullName>
        <ecNumber evidence="2">2.7.13.3</ecNumber>
    </recommendedName>
</protein>
<dbReference type="PROSITE" id="PS50005">
    <property type="entry name" value="TPR"/>
    <property type="match status" value="1"/>
</dbReference>
<dbReference type="InterPro" id="IPR019734">
    <property type="entry name" value="TPR_rpt"/>
</dbReference>
<evidence type="ECO:0000256" key="5">
    <source>
        <dbReference type="ARBA" id="ARBA00022741"/>
    </source>
</evidence>
<feature type="coiled-coil region" evidence="9">
    <location>
        <begin position="363"/>
        <end position="392"/>
    </location>
</feature>
<dbReference type="PANTHER" id="PTHR41523">
    <property type="entry name" value="TWO-COMPONENT SYSTEM SENSOR PROTEIN"/>
    <property type="match status" value="1"/>
</dbReference>
<dbReference type="GO" id="GO:0005524">
    <property type="term" value="F:ATP binding"/>
    <property type="evidence" value="ECO:0007669"/>
    <property type="project" value="UniProtKB-KW"/>
</dbReference>
<evidence type="ECO:0000256" key="10">
    <source>
        <dbReference type="SAM" id="Phobius"/>
    </source>
</evidence>
<gene>
    <name evidence="13" type="ORF">GOQ30_10080</name>
</gene>
<evidence type="ECO:0000256" key="7">
    <source>
        <dbReference type="ARBA" id="ARBA00022840"/>
    </source>
</evidence>
<evidence type="ECO:0000259" key="12">
    <source>
        <dbReference type="Pfam" id="PF07568"/>
    </source>
</evidence>
<dbReference type="Pfam" id="PF07568">
    <property type="entry name" value="HisKA_2"/>
    <property type="match status" value="1"/>
</dbReference>
<sequence length="642" mass="74728">MHKLTFSVLVSFFLFTYAFANSIITKTFVTKTETEKVTYFRNLNKEAKIEHLLFFKNSFKSLIEKNITDKERNKGFLFCLALIDQLEKNNIDAILNFKALLEDKKFNLTKRERMDIYVAMQESYLKLNLYSKVFECNNQINSLIQQGEDYPLWSYNIQSRLYLQLQQYDKAIFQLKKEIAFLLQNKKRDSLIIPSAYNDLGYYYSLVKKNDSAIYFFNQSLQISKKNKKNIDSISYVNLLINTQENIANSYLQLKEFDKAIKEITTINNSLTEQNKKTPSYLNRQILLAKAFLGKKDFVKVKELIETIDNNCCLNIISLKINFLNLKHSYYNKIGKSDLAYENLLIIKKLTDSLFNIQQQKLLKSTELNYVIEQNEREVLEKNKIIKEKENMIFTTIIIGLSVLLIISFLFVRVNRKKRFKIEKMNLSIAQKNSQIEASLKEKEILLKEIHHRVKNNLQIISGILDLQNFSIKEPEIKAIINEGQNRIQSIALLHKTMYQNQNFNAISFDKYLAELISYSKQTYSILDKAIEIHFSSDTIQLEIDTAVPLGLILNELINNAYKHAFKSKESGFIAITFKEISKKSYQLIFKDNGNGFATDFDATKIKTVGYELINGLTKQLKGKLTTYNDSGAIVVINFNMN</sequence>
<evidence type="ECO:0000256" key="2">
    <source>
        <dbReference type="ARBA" id="ARBA00012438"/>
    </source>
</evidence>
<name>A0A6I4III3_9FLAO</name>
<evidence type="ECO:0000256" key="3">
    <source>
        <dbReference type="ARBA" id="ARBA00022553"/>
    </source>
</evidence>
<dbReference type="InterPro" id="IPR011990">
    <property type="entry name" value="TPR-like_helical_dom_sf"/>
</dbReference>
<dbReference type="Gene3D" id="3.30.565.10">
    <property type="entry name" value="Histidine kinase-like ATPase, C-terminal domain"/>
    <property type="match status" value="1"/>
</dbReference>
<keyword evidence="9" id="KW-0175">Coiled coil</keyword>
<keyword evidence="6" id="KW-0418">Kinase</keyword>
<feature type="signal peptide" evidence="11">
    <location>
        <begin position="1"/>
        <end position="20"/>
    </location>
</feature>
<keyword evidence="3" id="KW-0597">Phosphoprotein</keyword>
<evidence type="ECO:0000256" key="6">
    <source>
        <dbReference type="ARBA" id="ARBA00022777"/>
    </source>
</evidence>
<dbReference type="EMBL" id="WQLW01000006">
    <property type="protein sequence ID" value="MVO09505.1"/>
    <property type="molecule type" value="Genomic_DNA"/>
</dbReference>
<dbReference type="PANTHER" id="PTHR41523:SF8">
    <property type="entry name" value="ETHYLENE RESPONSE SENSOR PROTEIN"/>
    <property type="match status" value="1"/>
</dbReference>
<comment type="catalytic activity">
    <reaction evidence="1">
        <text>ATP + protein L-histidine = ADP + protein N-phospho-L-histidine.</text>
        <dbReference type="EC" id="2.7.13.3"/>
    </reaction>
</comment>
<keyword evidence="5" id="KW-0547">Nucleotide-binding</keyword>
<keyword evidence="10" id="KW-0812">Transmembrane</keyword>
<feature type="chain" id="PRO_5026242237" description="histidine kinase" evidence="11">
    <location>
        <begin position="21"/>
        <end position="642"/>
    </location>
</feature>
<dbReference type="RefSeq" id="WP_140997880.1">
    <property type="nucleotide sequence ID" value="NZ_VDCZ01000006.1"/>
</dbReference>
<feature type="repeat" description="TPR" evidence="8">
    <location>
        <begin position="194"/>
        <end position="227"/>
    </location>
</feature>
<dbReference type="OrthoDB" id="9767435at2"/>
<keyword evidence="8" id="KW-0802">TPR repeat</keyword>
<keyword evidence="10" id="KW-1133">Transmembrane helix</keyword>
<keyword evidence="11" id="KW-0732">Signal</keyword>